<evidence type="ECO:0000256" key="7">
    <source>
        <dbReference type="SAM" id="Phobius"/>
    </source>
</evidence>
<feature type="chain" id="PRO_5018722964" evidence="8">
    <location>
        <begin position="25"/>
        <end position="635"/>
    </location>
</feature>
<dbReference type="Proteomes" id="UP000264800">
    <property type="component" value="Unplaced"/>
</dbReference>
<dbReference type="FunFam" id="1.20.1070.10:FF:000493">
    <property type="entry name" value="Adhesion G protein-coupled receptor G1"/>
    <property type="match status" value="1"/>
</dbReference>
<reference evidence="11" key="1">
    <citation type="submission" date="2025-08" db="UniProtKB">
        <authorList>
            <consortium name="Ensembl"/>
        </authorList>
    </citation>
    <scope>IDENTIFICATION</scope>
</reference>
<keyword evidence="3 7" id="KW-1133">Transmembrane helix</keyword>
<keyword evidence="4 7" id="KW-0472">Membrane</keyword>
<evidence type="ECO:0000256" key="4">
    <source>
        <dbReference type="ARBA" id="ARBA00023136"/>
    </source>
</evidence>
<dbReference type="PROSITE" id="PS50261">
    <property type="entry name" value="G_PROTEIN_RECEP_F2_4"/>
    <property type="match status" value="1"/>
</dbReference>
<dbReference type="AlphaFoldDB" id="A0A3Q2ZXW9"/>
<evidence type="ECO:0000256" key="6">
    <source>
        <dbReference type="SAM" id="MobiDB-lite"/>
    </source>
</evidence>
<evidence type="ECO:0000313" key="12">
    <source>
        <dbReference type="Proteomes" id="UP000264800"/>
    </source>
</evidence>
<dbReference type="CTD" id="9289"/>
<dbReference type="Pfam" id="PF01825">
    <property type="entry name" value="GPS"/>
    <property type="match status" value="1"/>
</dbReference>
<dbReference type="PANTHER" id="PTHR12011:SF435">
    <property type="entry name" value="ADHESION G PROTEIN-COUPLED RECEPTOR G1-RELATED"/>
    <property type="match status" value="1"/>
</dbReference>
<keyword evidence="2 7" id="KW-0812">Transmembrane</keyword>
<keyword evidence="8" id="KW-0732">Signal</keyword>
<feature type="transmembrane region" description="Helical" evidence="7">
    <location>
        <begin position="458"/>
        <end position="482"/>
    </location>
</feature>
<dbReference type="RefSeq" id="XP_017281398.1">
    <property type="nucleotide sequence ID" value="XM_017425909.3"/>
</dbReference>
<sequence>MEARLTDRLMTAFFIIIILSTGSCENDLFLKFCGIWHHGKNPLSLNVGLSTGCSKFFVSANESSLSINGNITSQCRRFDVIPLKRYKLDSEKDIHFCVHWEPMLDQLMLQLGDMNFILCKPSSSPASCCTDLSDDTREPNASYGIFNGMIKGDLVQSQTITGYNFKGAETPCKELCEQAKQKGSDWTKSFELPCAEKSESEMEKGFSGTNVTSDYFHSAPTVYVPPAVKPDTTMKSKVVITFYKNNSLFQEGFKTSNLLNDVVEVTVENEVIVDLPKPIRMNFPHDVIPKNHARQCVSWDTRKDPWAVNWLPDGCETQTKGAKHTECLCNHLTYFSVLVHPNLRPVRHLLALTAISSLGCALSFISCIALIVFFWRNRRRSKEQSLSIHVGLAVSLAFLSLLFFLTAVLANVVGERVCVWVGALLHYATLSSLTWMGIQVFHTFWLVYVVFRPSPKPYMWYLIGFGLPLVPVVILAAVGGFYGMTQVVPEDDVANPYRMCWLKTDTESDKTFLAICLTNMTAVAVLVISGALMLFVVYREIRTRDEWQQKRVAFLSIWGLSCLFGTTWGLVFLEFGPLSDFILFLSCILNSFQGFFLMLRFCMLDWIRKQANGSVLGSTSSGSTRQHMLQASEKS</sequence>
<comment type="subcellular location">
    <subcellularLocation>
        <location evidence="1">Membrane</location>
        <topology evidence="1">Multi-pass membrane protein</topology>
    </subcellularLocation>
</comment>
<feature type="transmembrane region" description="Helical" evidence="7">
    <location>
        <begin position="581"/>
        <end position="599"/>
    </location>
</feature>
<dbReference type="PROSITE" id="PS50221">
    <property type="entry name" value="GAIN_B"/>
    <property type="match status" value="1"/>
</dbReference>
<dbReference type="Gene3D" id="2.60.220.50">
    <property type="match status" value="1"/>
</dbReference>
<evidence type="ECO:0000256" key="3">
    <source>
        <dbReference type="ARBA" id="ARBA00022989"/>
    </source>
</evidence>
<reference evidence="11" key="2">
    <citation type="submission" date="2025-09" db="UniProtKB">
        <authorList>
            <consortium name="Ensembl"/>
        </authorList>
    </citation>
    <scope>IDENTIFICATION</scope>
</reference>
<evidence type="ECO:0000256" key="5">
    <source>
        <dbReference type="ARBA" id="ARBA00023157"/>
    </source>
</evidence>
<dbReference type="GO" id="GO:0004930">
    <property type="term" value="F:G protein-coupled receptor activity"/>
    <property type="evidence" value="ECO:0007669"/>
    <property type="project" value="InterPro"/>
</dbReference>
<dbReference type="OMA" id="CVWVGAL"/>
<dbReference type="GeneID" id="108241619"/>
<proteinExistence type="predicted"/>
<evidence type="ECO:0000256" key="2">
    <source>
        <dbReference type="ARBA" id="ARBA00022692"/>
    </source>
</evidence>
<name>A0A3Q2ZXW9_KRYMA</name>
<evidence type="ECO:0000256" key="8">
    <source>
        <dbReference type="SAM" id="SignalP"/>
    </source>
</evidence>
<feature type="transmembrane region" description="Helical" evidence="7">
    <location>
        <begin position="552"/>
        <end position="575"/>
    </location>
</feature>
<accession>A0A3Q2ZXW9</accession>
<dbReference type="Gene3D" id="1.20.1070.10">
    <property type="entry name" value="Rhodopsin 7-helix transmembrane proteins"/>
    <property type="match status" value="1"/>
</dbReference>
<dbReference type="InterPro" id="IPR057244">
    <property type="entry name" value="GAIN_B"/>
</dbReference>
<dbReference type="SMART" id="SM00303">
    <property type="entry name" value="GPS"/>
    <property type="match status" value="1"/>
</dbReference>
<dbReference type="Ensembl" id="ENSKMAT00000003257.1">
    <property type="protein sequence ID" value="ENSKMAP00000003194.1"/>
    <property type="gene ID" value="ENSKMAG00000002444.1"/>
</dbReference>
<feature type="domain" description="GAIN-B" evidence="9">
    <location>
        <begin position="192"/>
        <end position="345"/>
    </location>
</feature>
<dbReference type="PROSITE" id="PS51257">
    <property type="entry name" value="PROKAR_LIPOPROTEIN"/>
    <property type="match status" value="1"/>
</dbReference>
<dbReference type="PANTHER" id="PTHR12011">
    <property type="entry name" value="ADHESION G-PROTEIN COUPLED RECEPTOR"/>
    <property type="match status" value="1"/>
</dbReference>
<dbReference type="OrthoDB" id="8951579at2759"/>
<feature type="domain" description="G-protein coupled receptors family 2 profile 2" evidence="10">
    <location>
        <begin position="352"/>
        <end position="605"/>
    </location>
</feature>
<feature type="region of interest" description="Disordered" evidence="6">
    <location>
        <begin position="614"/>
        <end position="635"/>
    </location>
</feature>
<evidence type="ECO:0000256" key="1">
    <source>
        <dbReference type="ARBA" id="ARBA00004141"/>
    </source>
</evidence>
<dbReference type="GO" id="GO:0007189">
    <property type="term" value="P:adenylate cyclase-activating G protein-coupled receptor signaling pathway"/>
    <property type="evidence" value="ECO:0007669"/>
    <property type="project" value="TreeGrafter"/>
</dbReference>
<dbReference type="GeneTree" id="ENSGT00940000154285"/>
<feature type="signal peptide" evidence="8">
    <location>
        <begin position="1"/>
        <end position="24"/>
    </location>
</feature>
<feature type="transmembrane region" description="Helical" evidence="7">
    <location>
        <begin position="433"/>
        <end position="451"/>
    </location>
</feature>
<feature type="transmembrane region" description="Helical" evidence="7">
    <location>
        <begin position="386"/>
        <end position="413"/>
    </location>
</feature>
<dbReference type="InterPro" id="IPR000832">
    <property type="entry name" value="GPCR_2_secretin-like"/>
</dbReference>
<dbReference type="PRINTS" id="PR00249">
    <property type="entry name" value="GPCRSECRETIN"/>
</dbReference>
<dbReference type="KEGG" id="kmr:108241619"/>
<keyword evidence="12" id="KW-1185">Reference proteome</keyword>
<feature type="transmembrane region" description="Helical" evidence="7">
    <location>
        <begin position="512"/>
        <end position="538"/>
    </location>
</feature>
<dbReference type="InterPro" id="IPR000203">
    <property type="entry name" value="GPS"/>
</dbReference>
<dbReference type="GO" id="GO:0007166">
    <property type="term" value="P:cell surface receptor signaling pathway"/>
    <property type="evidence" value="ECO:0007669"/>
    <property type="project" value="InterPro"/>
</dbReference>
<protein>
    <submittedName>
        <fullName evidence="11">Adhesion G protein-coupled receptor G1</fullName>
    </submittedName>
</protein>
<dbReference type="Pfam" id="PF00002">
    <property type="entry name" value="7tm_2"/>
    <property type="match status" value="1"/>
</dbReference>
<evidence type="ECO:0000259" key="9">
    <source>
        <dbReference type="PROSITE" id="PS50221"/>
    </source>
</evidence>
<dbReference type="InterPro" id="IPR017981">
    <property type="entry name" value="GPCR_2-like_7TM"/>
</dbReference>
<keyword evidence="5" id="KW-1015">Disulfide bond</keyword>
<dbReference type="InterPro" id="IPR046338">
    <property type="entry name" value="GAIN_dom_sf"/>
</dbReference>
<evidence type="ECO:0000259" key="10">
    <source>
        <dbReference type="PROSITE" id="PS50261"/>
    </source>
</evidence>
<evidence type="ECO:0000313" key="11">
    <source>
        <dbReference type="Ensembl" id="ENSKMAP00000003194.1"/>
    </source>
</evidence>
<dbReference type="GO" id="GO:0005886">
    <property type="term" value="C:plasma membrane"/>
    <property type="evidence" value="ECO:0007669"/>
    <property type="project" value="TreeGrafter"/>
</dbReference>
<organism evidence="11 12">
    <name type="scientific">Kryptolebias marmoratus</name>
    <name type="common">Mangrove killifish</name>
    <name type="synonym">Rivulus marmoratus</name>
    <dbReference type="NCBI Taxonomy" id="37003"/>
    <lineage>
        <taxon>Eukaryota</taxon>
        <taxon>Metazoa</taxon>
        <taxon>Chordata</taxon>
        <taxon>Craniata</taxon>
        <taxon>Vertebrata</taxon>
        <taxon>Euteleostomi</taxon>
        <taxon>Actinopterygii</taxon>
        <taxon>Neopterygii</taxon>
        <taxon>Teleostei</taxon>
        <taxon>Neoteleostei</taxon>
        <taxon>Acanthomorphata</taxon>
        <taxon>Ovalentaria</taxon>
        <taxon>Atherinomorphae</taxon>
        <taxon>Cyprinodontiformes</taxon>
        <taxon>Rivulidae</taxon>
        <taxon>Kryptolebias</taxon>
    </lineage>
</organism>
<feature type="transmembrane region" description="Helical" evidence="7">
    <location>
        <begin position="349"/>
        <end position="374"/>
    </location>
</feature>